<feature type="signal peptide" evidence="14">
    <location>
        <begin position="1"/>
        <end position="23"/>
    </location>
</feature>
<feature type="transmembrane region" description="Helical" evidence="13">
    <location>
        <begin position="442"/>
        <end position="463"/>
    </location>
</feature>
<dbReference type="PROSITE" id="PS50011">
    <property type="entry name" value="PROTEIN_KINASE_DOM"/>
    <property type="match status" value="1"/>
</dbReference>
<keyword evidence="10 13" id="KW-0472">Membrane</keyword>
<dbReference type="InterPro" id="IPR008271">
    <property type="entry name" value="Ser/Thr_kinase_AS"/>
</dbReference>
<dbReference type="FunFam" id="3.30.200.20:FF:000039">
    <property type="entry name" value="receptor-like protein kinase FERONIA"/>
    <property type="match status" value="1"/>
</dbReference>
<dbReference type="InterPro" id="IPR001245">
    <property type="entry name" value="Ser-Thr/Tyr_kinase_cat_dom"/>
</dbReference>
<dbReference type="KEGG" id="tcc:18601724"/>
<sequence length="807" mass="90157">MLTILVSTVFLLIFFSSAPFTNSAPYTPADHILLNCGTSSNTTSLDGRNWVGDADYKYSSSISKASSFASKASDLEPSVTEVPYMTARIFHGKFTYKFPVSPGPKFLRLYFYPNEYPGLDITTSFFSVTANNYTLLRNFSAYLVSATSPPKVFIIKEFVVPVSNNKMLHVTFSPSPYSFAFVNGIEVVSMPTNLYTVQKYGSHRLVGTNYFFELDNNTALETAYRLNVGGGDVSNIDDTGMFRTWHGDVDYIFGAASGVTPFQPEATIKYTLATPAYTAPEVVYKTSRTMGPTPSINLNYNLTWLCPVDSGFYYLVRLHFCETEPDVTMPNQRVFNIFINNQTAEAGMDVIAVSGGNGVPVYIDYVVWAPHGSPSTQDLWVAIHPSTQSHPLFIDAILNGLEIFRLNKTDGSLAAPNPEVEVVHISPVPELKHSKKRRNFKAIIGATTGSIASLFLLFSYIFWQRKHLLCITKSSKRRKVSPLSKGMRCTHFSLADILTATNNFDDALVIGRGGFGNVYKGHIQGLQHEVAIKRLNSMSHQGENEFWTEIEMLSQLRYINLVSLIGYCNDNNEMILVYDYMVNGTLCDHLYNNDKIPLPWKQRLQICIGAARGLDYLHSGAVQRIIHRDVKTTNILLDEKWVAKVSDFGLSKVGPIFMANVPITTMVKGTFGYMDPEYYRRLQLTEKSDVYSFGVVLFEVLCARPAVDIKLEDEQIGLAGWALKCVENETIEQIIDPYLQGKIAPECLRVYAEIAENCLRQVGLERPTMSDVGGMLEFALQLQETAEAKQTVQVGDRIQAQTIDEVV</sequence>
<evidence type="ECO:0000256" key="5">
    <source>
        <dbReference type="ARBA" id="ARBA00022729"/>
    </source>
</evidence>
<dbReference type="InterPro" id="IPR000719">
    <property type="entry name" value="Prot_kinase_dom"/>
</dbReference>
<dbReference type="Gramene" id="Tc04v2_t008520.1">
    <property type="protein sequence ID" value="Tc04v2_p008520.1"/>
    <property type="gene ID" value="Tc04v2_g008520"/>
</dbReference>
<evidence type="ECO:0000256" key="8">
    <source>
        <dbReference type="ARBA" id="ARBA00022840"/>
    </source>
</evidence>
<dbReference type="Gene3D" id="1.10.510.10">
    <property type="entry name" value="Transferase(Phosphotransferase) domain 1"/>
    <property type="match status" value="1"/>
</dbReference>
<proteinExistence type="predicted"/>
<name>A0AB32V6N0_THECC</name>
<dbReference type="Pfam" id="PF07714">
    <property type="entry name" value="PK_Tyr_Ser-Thr"/>
    <property type="match status" value="1"/>
</dbReference>
<dbReference type="AlphaFoldDB" id="A0AB32V6N0"/>
<accession>A0AB32V6N0</accession>
<dbReference type="Proteomes" id="UP000694886">
    <property type="component" value="Chromosome 4"/>
</dbReference>
<dbReference type="InterPro" id="IPR045272">
    <property type="entry name" value="ANXUR1/2-like"/>
</dbReference>
<gene>
    <name evidence="17" type="primary">LOC18601724</name>
</gene>
<evidence type="ECO:0000256" key="7">
    <source>
        <dbReference type="ARBA" id="ARBA00022777"/>
    </source>
</evidence>
<dbReference type="GO" id="GO:0005524">
    <property type="term" value="F:ATP binding"/>
    <property type="evidence" value="ECO:0007669"/>
    <property type="project" value="UniProtKB-UniRule"/>
</dbReference>
<dbReference type="RefSeq" id="XP_007032832.2">
    <property type="nucleotide sequence ID" value="XM_007032770.2"/>
</dbReference>
<keyword evidence="11" id="KW-0325">Glycoprotein</keyword>
<dbReference type="GO" id="GO:0016020">
    <property type="term" value="C:membrane"/>
    <property type="evidence" value="ECO:0007669"/>
    <property type="project" value="UniProtKB-SubCell"/>
</dbReference>
<reference evidence="16" key="1">
    <citation type="journal article" date="1997" name="Nucleic Acids Res.">
        <title>tRNAscan-SE: a program for improved detection of transfer RNA genes in genomic sequence.</title>
        <authorList>
            <person name="Lowe T.M."/>
            <person name="Eddy S.R."/>
        </authorList>
    </citation>
    <scope>NUCLEOTIDE SEQUENCE [LARGE SCALE GENOMIC DNA]</scope>
    <source>
        <strain evidence="16">r\B97-61/B2</strain>
    </source>
</reference>
<dbReference type="Gene3D" id="3.30.200.20">
    <property type="entry name" value="Phosphorylase Kinase, domain 1"/>
    <property type="match status" value="1"/>
</dbReference>
<evidence type="ECO:0000259" key="15">
    <source>
        <dbReference type="PROSITE" id="PS50011"/>
    </source>
</evidence>
<evidence type="ECO:0000256" key="4">
    <source>
        <dbReference type="ARBA" id="ARBA00022692"/>
    </source>
</evidence>
<evidence type="ECO:0000256" key="11">
    <source>
        <dbReference type="ARBA" id="ARBA00023180"/>
    </source>
</evidence>
<protein>
    <submittedName>
        <fullName evidence="17">Receptor-like protein kinase FERONIA</fullName>
    </submittedName>
</protein>
<dbReference type="PANTHER" id="PTHR34590:SF5">
    <property type="entry name" value="OS04G0586500 PROTEIN"/>
    <property type="match status" value="1"/>
</dbReference>
<dbReference type="SUPFAM" id="SSF56112">
    <property type="entry name" value="Protein kinase-like (PK-like)"/>
    <property type="match status" value="1"/>
</dbReference>
<keyword evidence="5 14" id="KW-0732">Signal</keyword>
<evidence type="ECO:0000256" key="9">
    <source>
        <dbReference type="ARBA" id="ARBA00022989"/>
    </source>
</evidence>
<keyword evidence="8 12" id="KW-0067">ATP-binding</keyword>
<keyword evidence="7" id="KW-0418">Kinase</keyword>
<evidence type="ECO:0000256" key="3">
    <source>
        <dbReference type="ARBA" id="ARBA00022679"/>
    </source>
</evidence>
<dbReference type="PROSITE" id="PS00107">
    <property type="entry name" value="PROTEIN_KINASE_ATP"/>
    <property type="match status" value="1"/>
</dbReference>
<dbReference type="PANTHER" id="PTHR34590">
    <property type="entry name" value="OS03G0124300 PROTEIN-RELATED"/>
    <property type="match status" value="1"/>
</dbReference>
<dbReference type="GO" id="GO:0004714">
    <property type="term" value="F:transmembrane receptor protein tyrosine kinase activity"/>
    <property type="evidence" value="ECO:0007669"/>
    <property type="project" value="InterPro"/>
</dbReference>
<dbReference type="FunFam" id="1.10.510.10:FF:000252">
    <property type="entry name" value="Receptor-like protein kinase FERONIA"/>
    <property type="match status" value="1"/>
</dbReference>
<dbReference type="GeneID" id="18601724"/>
<feature type="chain" id="PRO_5044222444" evidence="14">
    <location>
        <begin position="24"/>
        <end position="807"/>
    </location>
</feature>
<keyword evidence="2" id="KW-0723">Serine/threonine-protein kinase</keyword>
<evidence type="ECO:0000256" key="6">
    <source>
        <dbReference type="ARBA" id="ARBA00022741"/>
    </source>
</evidence>
<dbReference type="InterPro" id="IPR017441">
    <property type="entry name" value="Protein_kinase_ATP_BS"/>
</dbReference>
<dbReference type="InterPro" id="IPR011009">
    <property type="entry name" value="Kinase-like_dom_sf"/>
</dbReference>
<reference evidence="17" key="2">
    <citation type="submission" date="2025-08" db="UniProtKB">
        <authorList>
            <consortium name="RefSeq"/>
        </authorList>
    </citation>
    <scope>IDENTIFICATION</scope>
</reference>
<feature type="domain" description="Protein kinase" evidence="15">
    <location>
        <begin position="504"/>
        <end position="779"/>
    </location>
</feature>
<dbReference type="InterPro" id="IPR024788">
    <property type="entry name" value="Malectin-like_Carb-bd_dom"/>
</dbReference>
<dbReference type="GO" id="GO:0010038">
    <property type="term" value="P:response to metal ion"/>
    <property type="evidence" value="ECO:0007669"/>
    <property type="project" value="UniProtKB-ARBA"/>
</dbReference>
<evidence type="ECO:0000256" key="13">
    <source>
        <dbReference type="SAM" id="Phobius"/>
    </source>
</evidence>
<dbReference type="FunFam" id="2.60.120.430:FF:000007">
    <property type="entry name" value="FERONIA receptor-like kinase"/>
    <property type="match status" value="1"/>
</dbReference>
<keyword evidence="3" id="KW-0808">Transferase</keyword>
<dbReference type="FunFam" id="2.60.120.430:FF:000003">
    <property type="entry name" value="FERONIA receptor-like kinase"/>
    <property type="match status" value="1"/>
</dbReference>
<dbReference type="Gene3D" id="2.60.120.430">
    <property type="entry name" value="Galactose-binding lectin"/>
    <property type="match status" value="2"/>
</dbReference>
<evidence type="ECO:0000313" key="17">
    <source>
        <dbReference type="RefSeq" id="XP_007032832.2"/>
    </source>
</evidence>
<dbReference type="Pfam" id="PF12819">
    <property type="entry name" value="Malectin_like"/>
    <property type="match status" value="1"/>
</dbReference>
<organism evidence="16 17">
    <name type="scientific">Theobroma cacao</name>
    <name type="common">Cacao</name>
    <name type="synonym">Cocoa</name>
    <dbReference type="NCBI Taxonomy" id="3641"/>
    <lineage>
        <taxon>Eukaryota</taxon>
        <taxon>Viridiplantae</taxon>
        <taxon>Streptophyta</taxon>
        <taxon>Embryophyta</taxon>
        <taxon>Tracheophyta</taxon>
        <taxon>Spermatophyta</taxon>
        <taxon>Magnoliopsida</taxon>
        <taxon>eudicotyledons</taxon>
        <taxon>Gunneridae</taxon>
        <taxon>Pentapetalae</taxon>
        <taxon>rosids</taxon>
        <taxon>malvids</taxon>
        <taxon>Malvales</taxon>
        <taxon>Malvaceae</taxon>
        <taxon>Byttnerioideae</taxon>
        <taxon>Theobroma</taxon>
    </lineage>
</organism>
<evidence type="ECO:0000313" key="16">
    <source>
        <dbReference type="Proteomes" id="UP000694886"/>
    </source>
</evidence>
<feature type="binding site" evidence="12">
    <location>
        <position position="533"/>
    </location>
    <ligand>
        <name>ATP</name>
        <dbReference type="ChEBI" id="CHEBI:30616"/>
    </ligand>
</feature>
<keyword evidence="4 13" id="KW-0812">Transmembrane</keyword>
<comment type="subcellular location">
    <subcellularLocation>
        <location evidence="1">Membrane</location>
        <topology evidence="1">Single-pass type I membrane protein</topology>
    </subcellularLocation>
</comment>
<keyword evidence="9 13" id="KW-1133">Transmembrane helix</keyword>
<evidence type="ECO:0000256" key="10">
    <source>
        <dbReference type="ARBA" id="ARBA00023136"/>
    </source>
</evidence>
<dbReference type="PROSITE" id="PS00108">
    <property type="entry name" value="PROTEIN_KINASE_ST"/>
    <property type="match status" value="1"/>
</dbReference>
<dbReference type="SMART" id="SM00220">
    <property type="entry name" value="S_TKc"/>
    <property type="match status" value="1"/>
</dbReference>
<evidence type="ECO:0000256" key="14">
    <source>
        <dbReference type="SAM" id="SignalP"/>
    </source>
</evidence>
<evidence type="ECO:0000256" key="1">
    <source>
        <dbReference type="ARBA" id="ARBA00004479"/>
    </source>
</evidence>
<evidence type="ECO:0000256" key="2">
    <source>
        <dbReference type="ARBA" id="ARBA00022527"/>
    </source>
</evidence>
<keyword evidence="6 12" id="KW-0547">Nucleotide-binding</keyword>
<dbReference type="CDD" id="cd14066">
    <property type="entry name" value="STKc_IRAK"/>
    <property type="match status" value="1"/>
</dbReference>
<evidence type="ECO:0000256" key="12">
    <source>
        <dbReference type="PROSITE-ProRule" id="PRU10141"/>
    </source>
</evidence>
<dbReference type="GO" id="GO:0004674">
    <property type="term" value="F:protein serine/threonine kinase activity"/>
    <property type="evidence" value="ECO:0007669"/>
    <property type="project" value="UniProtKB-KW"/>
</dbReference>